<evidence type="ECO:0000256" key="5">
    <source>
        <dbReference type="ARBA" id="ARBA00022777"/>
    </source>
</evidence>
<organism evidence="10 11">
    <name type="scientific">Acanthocheilonema viteae</name>
    <name type="common">Filarial nematode worm</name>
    <name type="synonym">Dipetalonema viteae</name>
    <dbReference type="NCBI Taxonomy" id="6277"/>
    <lineage>
        <taxon>Eukaryota</taxon>
        <taxon>Metazoa</taxon>
        <taxon>Ecdysozoa</taxon>
        <taxon>Nematoda</taxon>
        <taxon>Chromadorea</taxon>
        <taxon>Rhabditida</taxon>
        <taxon>Spirurina</taxon>
        <taxon>Spiruromorpha</taxon>
        <taxon>Filarioidea</taxon>
        <taxon>Onchocercidae</taxon>
        <taxon>Acanthocheilonema</taxon>
    </lineage>
</organism>
<dbReference type="Gene3D" id="1.10.510.10">
    <property type="entry name" value="Transferase(Phosphotransferase) domain 1"/>
    <property type="match status" value="1"/>
</dbReference>
<feature type="domain" description="Serine/threonine-protein kinase haspin C-terminal" evidence="9">
    <location>
        <begin position="311"/>
        <end position="396"/>
    </location>
</feature>
<evidence type="ECO:0000256" key="2">
    <source>
        <dbReference type="ARBA" id="ARBA00022527"/>
    </source>
</evidence>
<evidence type="ECO:0000256" key="3">
    <source>
        <dbReference type="ARBA" id="ARBA00022679"/>
    </source>
</evidence>
<dbReference type="SMART" id="SM01331">
    <property type="entry name" value="DUF3635"/>
    <property type="match status" value="1"/>
</dbReference>
<dbReference type="GO" id="GO:0005737">
    <property type="term" value="C:cytoplasm"/>
    <property type="evidence" value="ECO:0007669"/>
    <property type="project" value="TreeGrafter"/>
</dbReference>
<dbReference type="GO" id="GO:0035556">
    <property type="term" value="P:intracellular signal transduction"/>
    <property type="evidence" value="ECO:0007669"/>
    <property type="project" value="TreeGrafter"/>
</dbReference>
<dbReference type="EC" id="2.7.11.1" evidence="1"/>
<keyword evidence="11" id="KW-1185">Reference proteome</keyword>
<dbReference type="Pfam" id="PF12330">
    <property type="entry name" value="Haspin_kinase"/>
    <property type="match status" value="1"/>
</dbReference>
<comment type="catalytic activity">
    <reaction evidence="8">
        <text>L-seryl-[protein] + ATP = O-phospho-L-seryl-[protein] + ADP + H(+)</text>
        <dbReference type="Rhea" id="RHEA:17989"/>
        <dbReference type="Rhea" id="RHEA-COMP:9863"/>
        <dbReference type="Rhea" id="RHEA-COMP:11604"/>
        <dbReference type="ChEBI" id="CHEBI:15378"/>
        <dbReference type="ChEBI" id="CHEBI:29999"/>
        <dbReference type="ChEBI" id="CHEBI:30616"/>
        <dbReference type="ChEBI" id="CHEBI:83421"/>
        <dbReference type="ChEBI" id="CHEBI:456216"/>
        <dbReference type="EC" id="2.7.11.1"/>
    </reaction>
</comment>
<evidence type="ECO:0000313" key="11">
    <source>
        <dbReference type="Proteomes" id="UP000276991"/>
    </source>
</evidence>
<gene>
    <name evidence="10" type="ORF">NAV_LOCUS9534</name>
</gene>
<dbReference type="PANTHER" id="PTHR24419:SF18">
    <property type="entry name" value="SERINE_THREONINE-PROTEIN KINASE HASPIN"/>
    <property type="match status" value="1"/>
</dbReference>
<dbReference type="PANTHER" id="PTHR24419">
    <property type="entry name" value="INTERLEUKIN-1 RECEPTOR-ASSOCIATED KINASE"/>
    <property type="match status" value="1"/>
</dbReference>
<dbReference type="Proteomes" id="UP000276991">
    <property type="component" value="Unassembled WGS sequence"/>
</dbReference>
<name>A0A498SSB0_ACAVI</name>
<reference evidence="10 11" key="1">
    <citation type="submission" date="2018-08" db="EMBL/GenBank/DDBJ databases">
        <authorList>
            <person name="Laetsch R D."/>
            <person name="Stevens L."/>
            <person name="Kumar S."/>
            <person name="Blaxter L. M."/>
        </authorList>
    </citation>
    <scope>NUCLEOTIDE SEQUENCE [LARGE SCALE GENOMIC DNA]</scope>
</reference>
<dbReference type="STRING" id="6277.A0A498SSB0"/>
<dbReference type="AlphaFoldDB" id="A0A498SSB0"/>
<keyword evidence="2" id="KW-0723">Serine/threonine-protein kinase</keyword>
<dbReference type="InterPro" id="IPR011009">
    <property type="entry name" value="Kinase-like_dom_sf"/>
</dbReference>
<comment type="catalytic activity">
    <reaction evidence="7">
        <text>L-threonyl-[protein] + ATP = O-phospho-L-threonyl-[protein] + ADP + H(+)</text>
        <dbReference type="Rhea" id="RHEA:46608"/>
        <dbReference type="Rhea" id="RHEA-COMP:11060"/>
        <dbReference type="Rhea" id="RHEA-COMP:11605"/>
        <dbReference type="ChEBI" id="CHEBI:15378"/>
        <dbReference type="ChEBI" id="CHEBI:30013"/>
        <dbReference type="ChEBI" id="CHEBI:30616"/>
        <dbReference type="ChEBI" id="CHEBI:61977"/>
        <dbReference type="ChEBI" id="CHEBI:456216"/>
        <dbReference type="EC" id="2.7.11.1"/>
    </reaction>
</comment>
<dbReference type="InterPro" id="IPR024604">
    <property type="entry name" value="GSG2_C"/>
</dbReference>
<dbReference type="SUPFAM" id="SSF56112">
    <property type="entry name" value="Protein kinase-like (PK-like)"/>
    <property type="match status" value="1"/>
</dbReference>
<keyword evidence="5" id="KW-0418">Kinase</keyword>
<accession>A0A498SSB0</accession>
<protein>
    <recommendedName>
        <fullName evidence="1">non-specific serine/threonine protein kinase</fullName>
        <ecNumber evidence="1">2.7.11.1</ecNumber>
    </recommendedName>
</protein>
<dbReference type="GO" id="GO:0072354">
    <property type="term" value="F:histone H3T3 kinase activity"/>
    <property type="evidence" value="ECO:0007669"/>
    <property type="project" value="TreeGrafter"/>
</dbReference>
<dbReference type="GO" id="GO:0000278">
    <property type="term" value="P:mitotic cell cycle"/>
    <property type="evidence" value="ECO:0007669"/>
    <property type="project" value="TreeGrafter"/>
</dbReference>
<dbReference type="OrthoDB" id="5870822at2759"/>
<feature type="non-terminal residue" evidence="10">
    <location>
        <position position="1"/>
    </location>
</feature>
<dbReference type="EMBL" id="UPTC01004012">
    <property type="protein sequence ID" value="VBB34743.1"/>
    <property type="molecule type" value="Genomic_DNA"/>
</dbReference>
<evidence type="ECO:0000259" key="9">
    <source>
        <dbReference type="SMART" id="SM01331"/>
    </source>
</evidence>
<keyword evidence="6" id="KW-0067">ATP-binding</keyword>
<evidence type="ECO:0000313" key="10">
    <source>
        <dbReference type="EMBL" id="VBB34743.1"/>
    </source>
</evidence>
<evidence type="ECO:0000256" key="1">
    <source>
        <dbReference type="ARBA" id="ARBA00012513"/>
    </source>
</evidence>
<keyword evidence="4" id="KW-0547">Nucleotide-binding</keyword>
<keyword evidence="3" id="KW-0808">Transferase</keyword>
<proteinExistence type="predicted"/>
<evidence type="ECO:0000256" key="4">
    <source>
        <dbReference type="ARBA" id="ARBA00022741"/>
    </source>
</evidence>
<dbReference type="GO" id="GO:0005524">
    <property type="term" value="F:ATP binding"/>
    <property type="evidence" value="ECO:0007669"/>
    <property type="project" value="UniProtKB-KW"/>
</dbReference>
<evidence type="ECO:0000256" key="7">
    <source>
        <dbReference type="ARBA" id="ARBA00047899"/>
    </source>
</evidence>
<evidence type="ECO:0000256" key="8">
    <source>
        <dbReference type="ARBA" id="ARBA00048679"/>
    </source>
</evidence>
<dbReference type="Gene3D" id="3.30.200.20">
    <property type="entry name" value="Phosphorylase Kinase, domain 1"/>
    <property type="match status" value="1"/>
</dbReference>
<sequence>LSFSQDFFLQQIYRHLKRLNEDPDLERFLIDPIPTDYFKNKRPFYLRKSFRWTAGYANKRNYAKELLHICNQSGIKTWKNVRNVLGIWDIKKIAEGVYSDVFIGEYKRTMAILKLIPIGAEGQIERLYENSFREAAAKVVVLKELTGLSEVGEGHSTEGFIQLNGAMVIKGNYPLSMVHAWKVYKQSMSSYKLNPTFFPPNQNYLLLAFEYSEITLKDYKIVNIRQAYSIIYQLFMATAAAEFRLSYEHRRLSVKNVLIISCDPNDTIRAYFDGSEVYIHTHGVKVKIISSSFCRMTKDESLIYFDWASNEGFLMGENNLEQIAFQTMRTLNKNLWQPFCPTSNVIWLTYIIDYVHDRLLQLRVDSPEIRDEFLDHFKFLHLYDTAWKWISDHIDSYMKKEIIEKSEAEEA</sequence>
<dbReference type="GO" id="GO:0005634">
    <property type="term" value="C:nucleus"/>
    <property type="evidence" value="ECO:0007669"/>
    <property type="project" value="TreeGrafter"/>
</dbReference>
<evidence type="ECO:0000256" key="6">
    <source>
        <dbReference type="ARBA" id="ARBA00022840"/>
    </source>
</evidence>